<keyword evidence="2" id="KW-1185">Reference proteome</keyword>
<dbReference type="AlphaFoldDB" id="A0A2M8LWJ9"/>
<reference evidence="1 2" key="1">
    <citation type="submission" date="2017-11" db="EMBL/GenBank/DDBJ databases">
        <title>Streptomyces carmine sp. nov., a novel actinomycete isolated from Sophora alopecuroides in Xinjiang, China.</title>
        <authorList>
            <person name="Wang Y."/>
            <person name="Luo X."/>
            <person name="Wan C."/>
            <person name="Zhang L."/>
        </authorList>
    </citation>
    <scope>NUCLEOTIDE SEQUENCE [LARGE SCALE GENOMIC DNA]</scope>
    <source>
        <strain evidence="1 2">TRM SA0054</strain>
    </source>
</reference>
<proteinExistence type="predicted"/>
<evidence type="ECO:0000313" key="2">
    <source>
        <dbReference type="Proteomes" id="UP000230407"/>
    </source>
</evidence>
<evidence type="ECO:0000313" key="1">
    <source>
        <dbReference type="EMBL" id="PJE96337.1"/>
    </source>
</evidence>
<protein>
    <submittedName>
        <fullName evidence="1">Uncharacterized protein</fullName>
    </submittedName>
</protein>
<accession>A0A2M8LWJ9</accession>
<organism evidence="1 2">
    <name type="scientific">Streptomyces carminius</name>
    <dbReference type="NCBI Taxonomy" id="2665496"/>
    <lineage>
        <taxon>Bacteria</taxon>
        <taxon>Bacillati</taxon>
        <taxon>Actinomycetota</taxon>
        <taxon>Actinomycetes</taxon>
        <taxon>Kitasatosporales</taxon>
        <taxon>Streptomycetaceae</taxon>
        <taxon>Streptomyces</taxon>
    </lineage>
</organism>
<dbReference type="Proteomes" id="UP000230407">
    <property type="component" value="Unassembled WGS sequence"/>
</dbReference>
<gene>
    <name evidence="1" type="ORF">CUT44_17545</name>
</gene>
<sequence>MVREKVINPFVRPLAPSLLWSAEDGEWTDADAEAIDAFTLAHARMNRRRALRNPGEPWLVATAEAAEAWAGHRGVGTG</sequence>
<comment type="caution">
    <text evidence="1">The sequence shown here is derived from an EMBL/GenBank/DDBJ whole genome shotgun (WGS) entry which is preliminary data.</text>
</comment>
<dbReference type="EMBL" id="PGGW01000058">
    <property type="protein sequence ID" value="PJE96337.1"/>
    <property type="molecule type" value="Genomic_DNA"/>
</dbReference>
<name>A0A2M8LWJ9_9ACTN</name>
<dbReference type="RefSeq" id="WP_100202832.1">
    <property type="nucleotide sequence ID" value="NZ_PGGW01000058.1"/>
</dbReference>